<reference evidence="2" key="2">
    <citation type="journal article" date="2021" name="Microbiome">
        <title>Successional dynamics and alternative stable states in a saline activated sludge microbial community over 9 years.</title>
        <authorList>
            <person name="Wang Y."/>
            <person name="Ye J."/>
            <person name="Ju F."/>
            <person name="Liu L."/>
            <person name="Boyd J.A."/>
            <person name="Deng Y."/>
            <person name="Parks D.H."/>
            <person name="Jiang X."/>
            <person name="Yin X."/>
            <person name="Woodcroft B.J."/>
            <person name="Tyson G.W."/>
            <person name="Hugenholtz P."/>
            <person name="Polz M.F."/>
            <person name="Zhang T."/>
        </authorList>
    </citation>
    <scope>NUCLEOTIDE SEQUENCE</scope>
    <source>
        <strain evidence="2">HKST-UBA14</strain>
    </source>
</reference>
<dbReference type="PANTHER" id="PTHR13696:SF52">
    <property type="entry name" value="PARA FAMILY PROTEIN CT_582"/>
    <property type="match status" value="1"/>
</dbReference>
<gene>
    <name evidence="2" type="ORF">KC909_01855</name>
</gene>
<name>A0A955L5J7_9BACT</name>
<evidence type="ECO:0000313" key="2">
    <source>
        <dbReference type="EMBL" id="MCA9383086.1"/>
    </source>
</evidence>
<evidence type="ECO:0000313" key="3">
    <source>
        <dbReference type="Proteomes" id="UP000783287"/>
    </source>
</evidence>
<dbReference type="InterPro" id="IPR050678">
    <property type="entry name" value="DNA_Partitioning_ATPase"/>
</dbReference>
<organism evidence="2 3">
    <name type="scientific">Candidatus Dojkabacteria bacterium</name>
    <dbReference type="NCBI Taxonomy" id="2099670"/>
    <lineage>
        <taxon>Bacteria</taxon>
        <taxon>Candidatus Dojkabacteria</taxon>
    </lineage>
</organism>
<dbReference type="InterPro" id="IPR025669">
    <property type="entry name" value="AAA_dom"/>
</dbReference>
<dbReference type="AlphaFoldDB" id="A0A955L5J7"/>
<dbReference type="Proteomes" id="UP000783287">
    <property type="component" value="Unassembled WGS sequence"/>
</dbReference>
<dbReference type="CDD" id="cd02042">
    <property type="entry name" value="ParAB_family"/>
    <property type="match status" value="1"/>
</dbReference>
<dbReference type="Gene3D" id="3.40.50.300">
    <property type="entry name" value="P-loop containing nucleotide triphosphate hydrolases"/>
    <property type="match status" value="1"/>
</dbReference>
<dbReference type="FunFam" id="3.40.50.300:FF:000285">
    <property type="entry name" value="Sporulation initiation inhibitor Soj"/>
    <property type="match status" value="1"/>
</dbReference>
<comment type="caution">
    <text evidence="2">The sequence shown here is derived from an EMBL/GenBank/DDBJ whole genome shotgun (WGS) entry which is preliminary data.</text>
</comment>
<dbReference type="PANTHER" id="PTHR13696">
    <property type="entry name" value="P-LOOP CONTAINING NUCLEOSIDE TRIPHOSPHATE HYDROLASE"/>
    <property type="match status" value="1"/>
</dbReference>
<dbReference type="EMBL" id="JAGQLK010000025">
    <property type="protein sequence ID" value="MCA9383086.1"/>
    <property type="molecule type" value="Genomic_DNA"/>
</dbReference>
<feature type="domain" description="AAA" evidence="1">
    <location>
        <begin position="4"/>
        <end position="181"/>
    </location>
</feature>
<protein>
    <submittedName>
        <fullName evidence="2">ParA family protein</fullName>
    </submittedName>
</protein>
<evidence type="ECO:0000259" key="1">
    <source>
        <dbReference type="Pfam" id="PF13614"/>
    </source>
</evidence>
<dbReference type="InterPro" id="IPR027417">
    <property type="entry name" value="P-loop_NTPase"/>
</dbReference>
<sequence length="256" mass="27697">MFMVISIANQKGGVGKTTTTINLGVYLASKGKSVLLIDLDPQSNLTSGLGILADADKEATKTIYDILSGDTPATEAVLESKFENLSVIPAKIELAGAEIELVNTMSREMVLANALNEIKEKYDYILIDCPPSLGLLTINALAASDEAFIPVQAEYFALEGLGQLINTINIVKKRLNSRLEIGGVIMTMYDIRTNLSKDVNGEVVNFFGDKVFKTIIPRNVRLSEAPSHGKPILEYDSNSQGAIAYDNLAKEVLAKN</sequence>
<dbReference type="Pfam" id="PF13614">
    <property type="entry name" value="AAA_31"/>
    <property type="match status" value="1"/>
</dbReference>
<proteinExistence type="predicted"/>
<dbReference type="PIRSF" id="PIRSF009320">
    <property type="entry name" value="Nuc_binding_HP_1000"/>
    <property type="match status" value="1"/>
</dbReference>
<accession>A0A955L5J7</accession>
<dbReference type="SUPFAM" id="SSF52540">
    <property type="entry name" value="P-loop containing nucleoside triphosphate hydrolases"/>
    <property type="match status" value="1"/>
</dbReference>
<reference evidence="2" key="1">
    <citation type="submission" date="2020-04" db="EMBL/GenBank/DDBJ databases">
        <authorList>
            <person name="Zhang T."/>
        </authorList>
    </citation>
    <scope>NUCLEOTIDE SEQUENCE</scope>
    <source>
        <strain evidence="2">HKST-UBA14</strain>
    </source>
</reference>